<feature type="signal peptide" evidence="8">
    <location>
        <begin position="1"/>
        <end position="22"/>
    </location>
</feature>
<dbReference type="PIRSF" id="PIRSF036292">
    <property type="entry name" value="Prenylcysteine_oxidase"/>
    <property type="match status" value="1"/>
</dbReference>
<reference evidence="11" key="1">
    <citation type="submission" date="2024-06" db="EMBL/GenBank/DDBJ databases">
        <title>Multi-omics analyses provide insights into the biosynthesis of the anticancer antibiotic pleurotin in Hohenbuehelia grisea.</title>
        <authorList>
            <person name="Weaver J.A."/>
            <person name="Alberti F."/>
        </authorList>
    </citation>
    <scope>NUCLEOTIDE SEQUENCE [LARGE SCALE GENOMIC DNA]</scope>
    <source>
        <strain evidence="11">T-177</strain>
    </source>
</reference>
<dbReference type="PANTHER" id="PTHR15944">
    <property type="entry name" value="FARNESYLCYSTEINE LYASE"/>
    <property type="match status" value="1"/>
</dbReference>
<dbReference type="EMBL" id="JASNQZ010000011">
    <property type="protein sequence ID" value="KAL0950719.1"/>
    <property type="molecule type" value="Genomic_DNA"/>
</dbReference>
<evidence type="ECO:0000256" key="5">
    <source>
        <dbReference type="ARBA" id="ARBA00022827"/>
    </source>
</evidence>
<evidence type="ECO:0000256" key="7">
    <source>
        <dbReference type="ARBA" id="ARBA00023180"/>
    </source>
</evidence>
<dbReference type="InterPro" id="IPR036188">
    <property type="entry name" value="FAD/NAD-bd_sf"/>
</dbReference>
<evidence type="ECO:0000256" key="3">
    <source>
        <dbReference type="ARBA" id="ARBA00022630"/>
    </source>
</evidence>
<sequence>MRTIGTYCLLACTLLALQSTEAQTTARHRDRIAIVGAGAGGSSAAYWISRAKERFGLDVEIDVYEREGYIGGRSTTIYPYNDRSLQPLELGASLFVEINKNLWRASEEFNLTRRPFREDQPVLGIWDGSEVLLALEGNEQDGAKVVGRYGLASIQKADGLITAVVDKFLTLYSRRFPTWDTIFRLANRLGWVELISQTTDKYFRAAGVSTRYTREFLEGSTRINYGQNVDFIHALEGACSQATDGATSIRGGNFQIFEQFLQRSKANVQLNTKVASITARPFGSTNEWTVRTTSGRSQQYKAVILAAPFHTSGIALSPLLAARIPPQPYVHLHVTMLVTNSSTFNKAYFGLAPNASVPSLMLTSAEGIRRGRPGPEFNSISYHGLVRPGEWAVKIFSDHRISDATLQRILPNSVRWVYRKEWDAYPKLPPTKTFPPVKLSKGLYYVNAFEPLISTMETETIASRNVVQLMLADDFSSSICGPGATPPVSDDKFVLGWDC</sequence>
<keyword evidence="6" id="KW-0560">Oxidoreductase</keyword>
<evidence type="ECO:0000313" key="11">
    <source>
        <dbReference type="Proteomes" id="UP001556367"/>
    </source>
</evidence>
<dbReference type="InterPro" id="IPR010795">
    <property type="entry name" value="Prenylcys_lyase"/>
</dbReference>
<dbReference type="Proteomes" id="UP001556367">
    <property type="component" value="Unassembled WGS sequence"/>
</dbReference>
<feature type="chain" id="PRO_5046655922" description="Prenylcysteine lyase domain-containing protein" evidence="8">
    <location>
        <begin position="23"/>
        <end position="499"/>
    </location>
</feature>
<keyword evidence="5" id="KW-0274">FAD</keyword>
<keyword evidence="11" id="KW-1185">Reference proteome</keyword>
<evidence type="ECO:0000256" key="6">
    <source>
        <dbReference type="ARBA" id="ARBA00023002"/>
    </source>
</evidence>
<evidence type="ECO:0000256" key="8">
    <source>
        <dbReference type="SAM" id="SignalP"/>
    </source>
</evidence>
<gene>
    <name evidence="10" type="ORF">HGRIS_007495</name>
</gene>
<dbReference type="Pfam" id="PF13450">
    <property type="entry name" value="NAD_binding_8"/>
    <property type="match status" value="1"/>
</dbReference>
<dbReference type="SUPFAM" id="SSF51905">
    <property type="entry name" value="FAD/NAD(P)-binding domain"/>
    <property type="match status" value="1"/>
</dbReference>
<keyword evidence="7" id="KW-0325">Glycoprotein</keyword>
<comment type="cofactor">
    <cofactor evidence="1">
        <name>FAD</name>
        <dbReference type="ChEBI" id="CHEBI:57692"/>
    </cofactor>
</comment>
<name>A0ABR3J500_9AGAR</name>
<dbReference type="InterPro" id="IPR017046">
    <property type="entry name" value="Prenylcysteine_Oxase1"/>
</dbReference>
<comment type="similarity">
    <text evidence="2">Belongs to the prenylcysteine oxidase family.</text>
</comment>
<comment type="caution">
    <text evidence="10">The sequence shown here is derived from an EMBL/GenBank/DDBJ whole genome shotgun (WGS) entry which is preliminary data.</text>
</comment>
<organism evidence="10 11">
    <name type="scientific">Hohenbuehelia grisea</name>
    <dbReference type="NCBI Taxonomy" id="104357"/>
    <lineage>
        <taxon>Eukaryota</taxon>
        <taxon>Fungi</taxon>
        <taxon>Dikarya</taxon>
        <taxon>Basidiomycota</taxon>
        <taxon>Agaricomycotina</taxon>
        <taxon>Agaricomycetes</taxon>
        <taxon>Agaricomycetidae</taxon>
        <taxon>Agaricales</taxon>
        <taxon>Pleurotineae</taxon>
        <taxon>Pleurotaceae</taxon>
        <taxon>Hohenbuehelia</taxon>
    </lineage>
</organism>
<accession>A0ABR3J500</accession>
<dbReference type="PANTHER" id="PTHR15944:SF0">
    <property type="entry name" value="PRENYLCYSTEINE LYASE DOMAIN-CONTAINING PROTEIN"/>
    <property type="match status" value="1"/>
</dbReference>
<keyword evidence="3" id="KW-0285">Flavoprotein</keyword>
<feature type="domain" description="Prenylcysteine lyase" evidence="9">
    <location>
        <begin position="143"/>
        <end position="471"/>
    </location>
</feature>
<evidence type="ECO:0000259" key="9">
    <source>
        <dbReference type="Pfam" id="PF07156"/>
    </source>
</evidence>
<evidence type="ECO:0000256" key="4">
    <source>
        <dbReference type="ARBA" id="ARBA00022729"/>
    </source>
</evidence>
<dbReference type="Gene3D" id="3.50.50.60">
    <property type="entry name" value="FAD/NAD(P)-binding domain"/>
    <property type="match status" value="2"/>
</dbReference>
<protein>
    <recommendedName>
        <fullName evidence="9">Prenylcysteine lyase domain-containing protein</fullName>
    </recommendedName>
</protein>
<evidence type="ECO:0000313" key="10">
    <source>
        <dbReference type="EMBL" id="KAL0950719.1"/>
    </source>
</evidence>
<evidence type="ECO:0000256" key="1">
    <source>
        <dbReference type="ARBA" id="ARBA00001974"/>
    </source>
</evidence>
<evidence type="ECO:0000256" key="2">
    <source>
        <dbReference type="ARBA" id="ARBA00009967"/>
    </source>
</evidence>
<proteinExistence type="inferred from homology"/>
<dbReference type="Pfam" id="PF07156">
    <property type="entry name" value="Prenylcys_lyase"/>
    <property type="match status" value="1"/>
</dbReference>
<keyword evidence="4 8" id="KW-0732">Signal</keyword>